<dbReference type="InterPro" id="IPR027417">
    <property type="entry name" value="P-loop_NTPase"/>
</dbReference>
<dbReference type="Proteomes" id="UP000177596">
    <property type="component" value="Unassembled WGS sequence"/>
</dbReference>
<dbReference type="InterPro" id="IPR017101">
    <property type="entry name" value="P-loop_ATP/GTP-bd_All4644_prd"/>
</dbReference>
<dbReference type="AlphaFoldDB" id="A0A1F8DHE2"/>
<evidence type="ECO:0000313" key="1">
    <source>
        <dbReference type="EMBL" id="OGM88030.1"/>
    </source>
</evidence>
<sequence length="169" mass="19882">MNKLYIFCGIPFSGKTTIAKKLEEKLGYIRIDLDDVKFSLFGNDILDEKIDKQGWDKVYQKMYKQIEDNLKNDKTVINDTGNFTKHERDLVKEIADKLGLETIEVFIDTPTEIARQRLLENKKIKKRFDVSENDFNSTVSEFEPPEDNNVITYKHPQPIEDWIIENFQT</sequence>
<proteinExistence type="predicted"/>
<accession>A0A1F8DHE2</accession>
<name>A0A1F8DHE2_9BACT</name>
<dbReference type="EMBL" id="MGIL01000017">
    <property type="protein sequence ID" value="OGM88030.1"/>
    <property type="molecule type" value="Genomic_DNA"/>
</dbReference>
<dbReference type="SUPFAM" id="SSF52540">
    <property type="entry name" value="P-loop containing nucleoside triphosphate hydrolases"/>
    <property type="match status" value="1"/>
</dbReference>
<dbReference type="Gene3D" id="3.40.50.300">
    <property type="entry name" value="P-loop containing nucleotide triphosphate hydrolases"/>
    <property type="match status" value="1"/>
</dbReference>
<evidence type="ECO:0008006" key="3">
    <source>
        <dbReference type="Google" id="ProtNLM"/>
    </source>
</evidence>
<evidence type="ECO:0000313" key="2">
    <source>
        <dbReference type="Proteomes" id="UP000177596"/>
    </source>
</evidence>
<reference evidence="1 2" key="1">
    <citation type="journal article" date="2016" name="Nat. Commun.">
        <title>Thousands of microbial genomes shed light on interconnected biogeochemical processes in an aquifer system.</title>
        <authorList>
            <person name="Anantharaman K."/>
            <person name="Brown C.T."/>
            <person name="Hug L.A."/>
            <person name="Sharon I."/>
            <person name="Castelle C.J."/>
            <person name="Probst A.J."/>
            <person name="Thomas B.C."/>
            <person name="Singh A."/>
            <person name="Wilkins M.J."/>
            <person name="Karaoz U."/>
            <person name="Brodie E.L."/>
            <person name="Williams K.H."/>
            <person name="Hubbard S.S."/>
            <person name="Banfield J.F."/>
        </authorList>
    </citation>
    <scope>NUCLEOTIDE SEQUENCE [LARGE SCALE GENOMIC DNA]</scope>
</reference>
<comment type="caution">
    <text evidence="1">The sequence shown here is derived from an EMBL/GenBank/DDBJ whole genome shotgun (WGS) entry which is preliminary data.</text>
</comment>
<protein>
    <recommendedName>
        <fullName evidence="3">ATP-binding protein</fullName>
    </recommendedName>
</protein>
<organism evidence="1 2">
    <name type="scientific">Candidatus Woesebacteria bacterium RIFOXYD1_FULL_43_18</name>
    <dbReference type="NCBI Taxonomy" id="1802551"/>
    <lineage>
        <taxon>Bacteria</taxon>
        <taxon>Candidatus Woeseibacteriota</taxon>
    </lineage>
</organism>
<dbReference type="PIRSF" id="PIRSF037081">
    <property type="entry name" value="P-loop_All4644_prd"/>
    <property type="match status" value="1"/>
</dbReference>
<dbReference type="Pfam" id="PF13671">
    <property type="entry name" value="AAA_33"/>
    <property type="match status" value="1"/>
</dbReference>
<gene>
    <name evidence="1" type="ORF">A2573_00795</name>
</gene>
<dbReference type="PANTHER" id="PTHR37807">
    <property type="entry name" value="OS07G0160300 PROTEIN"/>
    <property type="match status" value="1"/>
</dbReference>
<dbReference type="PANTHER" id="PTHR37807:SF3">
    <property type="entry name" value="OS07G0160300 PROTEIN"/>
    <property type="match status" value="1"/>
</dbReference>